<evidence type="ECO:0000313" key="2">
    <source>
        <dbReference type="Proteomes" id="UP000800200"/>
    </source>
</evidence>
<protein>
    <recommendedName>
        <fullName evidence="3">Clr5 domain-containing protein</fullName>
    </recommendedName>
</protein>
<reference evidence="1" key="1">
    <citation type="journal article" date="2020" name="Stud. Mycol.">
        <title>101 Dothideomycetes genomes: a test case for predicting lifestyles and emergence of pathogens.</title>
        <authorList>
            <person name="Haridas S."/>
            <person name="Albert R."/>
            <person name="Binder M."/>
            <person name="Bloem J."/>
            <person name="Labutti K."/>
            <person name="Salamov A."/>
            <person name="Andreopoulos B."/>
            <person name="Baker S."/>
            <person name="Barry K."/>
            <person name="Bills G."/>
            <person name="Bluhm B."/>
            <person name="Cannon C."/>
            <person name="Castanera R."/>
            <person name="Culley D."/>
            <person name="Daum C."/>
            <person name="Ezra D."/>
            <person name="Gonzalez J."/>
            <person name="Henrissat B."/>
            <person name="Kuo A."/>
            <person name="Liang C."/>
            <person name="Lipzen A."/>
            <person name="Lutzoni F."/>
            <person name="Magnuson J."/>
            <person name="Mondo S."/>
            <person name="Nolan M."/>
            <person name="Ohm R."/>
            <person name="Pangilinan J."/>
            <person name="Park H.-J."/>
            <person name="Ramirez L."/>
            <person name="Alfaro M."/>
            <person name="Sun H."/>
            <person name="Tritt A."/>
            <person name="Yoshinaga Y."/>
            <person name="Zwiers L.-H."/>
            <person name="Turgeon B."/>
            <person name="Goodwin S."/>
            <person name="Spatafora J."/>
            <person name="Crous P."/>
            <person name="Grigoriev I."/>
        </authorList>
    </citation>
    <scope>NUCLEOTIDE SEQUENCE</scope>
    <source>
        <strain evidence="1">CBS 207.26</strain>
    </source>
</reference>
<proteinExistence type="predicted"/>
<dbReference type="OrthoDB" id="3780939at2759"/>
<sequence>IAENLREQYNLNVNIHTIKRRFKNWKIVRRLPTEVEEQAKNQVQVLFFKVSLKDEDMLCALKNEGFQIRKYTLIRLRFELGLRRRVYRIKQ</sequence>
<dbReference type="Proteomes" id="UP000800200">
    <property type="component" value="Unassembled WGS sequence"/>
</dbReference>
<feature type="non-terminal residue" evidence="1">
    <location>
        <position position="1"/>
    </location>
</feature>
<name>A0A6A6DPK9_9PEZI</name>
<accession>A0A6A6DPK9</accession>
<organism evidence="1 2">
    <name type="scientific">Zopfia rhizophila CBS 207.26</name>
    <dbReference type="NCBI Taxonomy" id="1314779"/>
    <lineage>
        <taxon>Eukaryota</taxon>
        <taxon>Fungi</taxon>
        <taxon>Dikarya</taxon>
        <taxon>Ascomycota</taxon>
        <taxon>Pezizomycotina</taxon>
        <taxon>Dothideomycetes</taxon>
        <taxon>Dothideomycetes incertae sedis</taxon>
        <taxon>Zopfiaceae</taxon>
        <taxon>Zopfia</taxon>
    </lineage>
</organism>
<evidence type="ECO:0000313" key="1">
    <source>
        <dbReference type="EMBL" id="KAF2181431.1"/>
    </source>
</evidence>
<evidence type="ECO:0008006" key="3">
    <source>
        <dbReference type="Google" id="ProtNLM"/>
    </source>
</evidence>
<dbReference type="EMBL" id="ML994653">
    <property type="protein sequence ID" value="KAF2181431.1"/>
    <property type="molecule type" value="Genomic_DNA"/>
</dbReference>
<gene>
    <name evidence="1" type="ORF">K469DRAFT_589750</name>
</gene>
<dbReference type="AlphaFoldDB" id="A0A6A6DPK9"/>
<keyword evidence="2" id="KW-1185">Reference proteome</keyword>